<keyword evidence="3" id="KW-0949">S-adenosyl-L-methionine</keyword>
<dbReference type="InterPro" id="IPR023885">
    <property type="entry name" value="4Fe4S-binding_SPASM_dom"/>
</dbReference>
<feature type="domain" description="4Fe4S-binding SPASM" evidence="8">
    <location>
        <begin position="263"/>
        <end position="350"/>
    </location>
</feature>
<dbReference type="InterPro" id="IPR050377">
    <property type="entry name" value="Radical_SAM_PqqE_MftC-like"/>
</dbReference>
<organism evidence="9 10">
    <name type="scientific">Anaeroselena agilis</name>
    <dbReference type="NCBI Taxonomy" id="3063788"/>
    <lineage>
        <taxon>Bacteria</taxon>
        <taxon>Bacillati</taxon>
        <taxon>Bacillota</taxon>
        <taxon>Negativicutes</taxon>
        <taxon>Acetonemataceae</taxon>
        <taxon>Anaeroselena</taxon>
    </lineage>
</organism>
<dbReference type="Proteomes" id="UP001254848">
    <property type="component" value="Unassembled WGS sequence"/>
</dbReference>
<keyword evidence="10" id="KW-1185">Reference proteome</keyword>
<evidence type="ECO:0000259" key="7">
    <source>
        <dbReference type="Pfam" id="PF04055"/>
    </source>
</evidence>
<dbReference type="SFLD" id="SFLDS00029">
    <property type="entry name" value="Radical_SAM"/>
    <property type="match status" value="1"/>
</dbReference>
<dbReference type="PANTHER" id="PTHR11228">
    <property type="entry name" value="RADICAL SAM DOMAIN PROTEIN"/>
    <property type="match status" value="1"/>
</dbReference>
<dbReference type="InterPro" id="IPR007197">
    <property type="entry name" value="rSAM"/>
</dbReference>
<evidence type="ECO:0000256" key="5">
    <source>
        <dbReference type="ARBA" id="ARBA00023004"/>
    </source>
</evidence>
<evidence type="ECO:0000256" key="1">
    <source>
        <dbReference type="ARBA" id="ARBA00001966"/>
    </source>
</evidence>
<accession>A0ABU3NVE5</accession>
<name>A0ABU3NVE5_9FIRM</name>
<dbReference type="InterPro" id="IPR013785">
    <property type="entry name" value="Aldolase_TIM"/>
</dbReference>
<comment type="caution">
    <text evidence="9">The sequence shown here is derived from an EMBL/GenBank/DDBJ whole genome shotgun (WGS) entry which is preliminary data.</text>
</comment>
<proteinExistence type="predicted"/>
<keyword evidence="6" id="KW-0411">Iron-sulfur</keyword>
<evidence type="ECO:0000313" key="10">
    <source>
        <dbReference type="Proteomes" id="UP001254848"/>
    </source>
</evidence>
<evidence type="ECO:0000313" key="9">
    <source>
        <dbReference type="EMBL" id="MDT8900785.1"/>
    </source>
</evidence>
<dbReference type="Pfam" id="PF13186">
    <property type="entry name" value="SPASM"/>
    <property type="match status" value="1"/>
</dbReference>
<feature type="domain" description="Radical SAM core" evidence="7">
    <location>
        <begin position="26"/>
        <end position="147"/>
    </location>
</feature>
<protein>
    <submittedName>
        <fullName evidence="9">Radical SAM protein</fullName>
    </submittedName>
</protein>
<evidence type="ECO:0000256" key="3">
    <source>
        <dbReference type="ARBA" id="ARBA00022691"/>
    </source>
</evidence>
<dbReference type="Pfam" id="PF04055">
    <property type="entry name" value="Radical_SAM"/>
    <property type="match status" value="1"/>
</dbReference>
<dbReference type="Gene3D" id="3.20.20.70">
    <property type="entry name" value="Aldolase class I"/>
    <property type="match status" value="1"/>
</dbReference>
<dbReference type="CDD" id="cd01335">
    <property type="entry name" value="Radical_SAM"/>
    <property type="match status" value="1"/>
</dbReference>
<dbReference type="PANTHER" id="PTHR11228:SF7">
    <property type="entry name" value="PQQA PEPTIDE CYCLASE"/>
    <property type="match status" value="1"/>
</dbReference>
<evidence type="ECO:0000259" key="8">
    <source>
        <dbReference type="Pfam" id="PF13186"/>
    </source>
</evidence>
<dbReference type="InterPro" id="IPR034391">
    <property type="entry name" value="AdoMet-like_SPASM_containing"/>
</dbReference>
<dbReference type="RefSeq" id="WP_413779318.1">
    <property type="nucleotide sequence ID" value="NZ_JAUOZS010000001.1"/>
</dbReference>
<evidence type="ECO:0000256" key="6">
    <source>
        <dbReference type="ARBA" id="ARBA00023014"/>
    </source>
</evidence>
<dbReference type="SUPFAM" id="SSF102114">
    <property type="entry name" value="Radical SAM enzymes"/>
    <property type="match status" value="1"/>
</dbReference>
<evidence type="ECO:0000256" key="4">
    <source>
        <dbReference type="ARBA" id="ARBA00022723"/>
    </source>
</evidence>
<keyword evidence="2" id="KW-0004">4Fe-4S</keyword>
<keyword evidence="4" id="KW-0479">Metal-binding</keyword>
<evidence type="ECO:0000256" key="2">
    <source>
        <dbReference type="ARBA" id="ARBA00022485"/>
    </source>
</evidence>
<dbReference type="SFLD" id="SFLDG01387">
    <property type="entry name" value="BtrN-like_SPASM_domain_contain"/>
    <property type="match status" value="1"/>
</dbReference>
<sequence>MLKRISGWLGEALQPKHRRIACLQVEVSTACQLSCRYCPRTVMANGWRSEIMSWDLYERCLAPHFDLFAMIFLQGWGEPLTNPRFWDMVALAKKAGRQVGFITNALLFGPREIELACELDVDLVCFTFTGATAATHEHYRAGADFTALAGSVAALAARKAAGGRSNPTIGVSYTMIRGNLAELPEAVRLAATLGAGQFTANHLDCIPAPALENDAVFLSPRQDDEALVADAARQAASAGIFFRAEPPTLGGEILVCEANPLHTTLFVKADGTVVPCHQMALPQDIVSSLWFRGAPCGYSPLTLGNAADTPLPEILANRQAQEIFDCFERRAGFSLDRPIPEAPPVCKACYKLYGA</sequence>
<comment type="cofactor">
    <cofactor evidence="1">
        <name>[4Fe-4S] cluster</name>
        <dbReference type="ChEBI" id="CHEBI:49883"/>
    </cofactor>
</comment>
<dbReference type="EMBL" id="JAUOZS010000001">
    <property type="protein sequence ID" value="MDT8900785.1"/>
    <property type="molecule type" value="Genomic_DNA"/>
</dbReference>
<keyword evidence="5" id="KW-0408">Iron</keyword>
<dbReference type="SFLD" id="SFLDG01067">
    <property type="entry name" value="SPASM/twitch_domain_containing"/>
    <property type="match status" value="1"/>
</dbReference>
<dbReference type="InterPro" id="IPR058240">
    <property type="entry name" value="rSAM_sf"/>
</dbReference>
<gene>
    <name evidence="9" type="ORF">Q4T40_05985</name>
</gene>
<reference evidence="9 10" key="1">
    <citation type="submission" date="2023-07" db="EMBL/GenBank/DDBJ databases">
        <title>The novel representative of Negativicutes class, Anaeroselena agilis gen. nov. sp. nov.</title>
        <authorList>
            <person name="Prokofeva M.I."/>
            <person name="Elcheninov A.G."/>
            <person name="Klyukina A."/>
            <person name="Kublanov I.V."/>
            <person name="Frolov E.N."/>
            <person name="Podosokorskaya O.A."/>
        </authorList>
    </citation>
    <scope>NUCLEOTIDE SEQUENCE [LARGE SCALE GENOMIC DNA]</scope>
    <source>
        <strain evidence="9 10">4137-cl</strain>
    </source>
</reference>